<evidence type="ECO:0000256" key="1">
    <source>
        <dbReference type="ARBA" id="ARBA00004141"/>
    </source>
</evidence>
<keyword evidence="5 8" id="KW-1133">Transmembrane helix</keyword>
<name>A0AAT9GI75_9BACT</name>
<dbReference type="PROSITE" id="PS00221">
    <property type="entry name" value="MIP"/>
    <property type="match status" value="1"/>
</dbReference>
<keyword evidence="3 7" id="KW-0813">Transport</keyword>
<feature type="transmembrane region" description="Helical" evidence="8">
    <location>
        <begin position="34"/>
        <end position="56"/>
    </location>
</feature>
<feature type="transmembrane region" description="Helical" evidence="8">
    <location>
        <begin position="86"/>
        <end position="104"/>
    </location>
</feature>
<dbReference type="InterPro" id="IPR022357">
    <property type="entry name" value="MIP_CS"/>
</dbReference>
<feature type="transmembrane region" description="Helical" evidence="8">
    <location>
        <begin position="164"/>
        <end position="185"/>
    </location>
</feature>
<evidence type="ECO:0000313" key="9">
    <source>
        <dbReference type="EMBL" id="BFG70333.1"/>
    </source>
</evidence>
<dbReference type="PANTHER" id="PTHR43829">
    <property type="entry name" value="AQUAPORIN OR AQUAGLYCEROPORIN RELATED"/>
    <property type="match status" value="1"/>
</dbReference>
<dbReference type="InterPro" id="IPR000425">
    <property type="entry name" value="MIP"/>
</dbReference>
<dbReference type="AlphaFoldDB" id="A0AAT9GI75"/>
<keyword evidence="6 8" id="KW-0472">Membrane</keyword>
<accession>A0AAT9GI75</accession>
<feature type="transmembrane region" description="Helical" evidence="8">
    <location>
        <begin position="214"/>
        <end position="234"/>
    </location>
</feature>
<dbReference type="InterPro" id="IPR023271">
    <property type="entry name" value="Aquaporin-like"/>
</dbReference>
<evidence type="ECO:0000256" key="7">
    <source>
        <dbReference type="RuleBase" id="RU000477"/>
    </source>
</evidence>
<feature type="transmembrane region" description="Helical" evidence="8">
    <location>
        <begin position="134"/>
        <end position="152"/>
    </location>
</feature>
<evidence type="ECO:0000256" key="5">
    <source>
        <dbReference type="ARBA" id="ARBA00022989"/>
    </source>
</evidence>
<dbReference type="SUPFAM" id="SSF81338">
    <property type="entry name" value="Aquaporin-like"/>
    <property type="match status" value="1"/>
</dbReference>
<reference evidence="9" key="1">
    <citation type="submission" date="2024-02" db="EMBL/GenBank/DDBJ databases">
        <title>Sediminibacterium planktonica sp. nov. and Sediminibacterium longus sp. nov., isolated from surface lake and river water.</title>
        <authorList>
            <person name="Watanabe K."/>
            <person name="Takemine S."/>
            <person name="Ishii Y."/>
            <person name="Ogata Y."/>
            <person name="Shindo C."/>
            <person name="Suda W."/>
        </authorList>
    </citation>
    <scope>NUCLEOTIDE SEQUENCE</scope>
    <source>
        <strain evidence="9">KACHI17</strain>
    </source>
</reference>
<evidence type="ECO:0000256" key="2">
    <source>
        <dbReference type="ARBA" id="ARBA00006175"/>
    </source>
</evidence>
<dbReference type="PANTHER" id="PTHR43829:SF9">
    <property type="entry name" value="AQUAPORIN-9"/>
    <property type="match status" value="1"/>
</dbReference>
<dbReference type="NCBIfam" id="TIGR00861">
    <property type="entry name" value="MIP"/>
    <property type="match status" value="1"/>
</dbReference>
<evidence type="ECO:0000256" key="4">
    <source>
        <dbReference type="ARBA" id="ARBA00022692"/>
    </source>
</evidence>
<dbReference type="RefSeq" id="WP_353550616.1">
    <property type="nucleotide sequence ID" value="NZ_AP029612.1"/>
</dbReference>
<protein>
    <submittedName>
        <fullName evidence="9">MIP/aquaporin family protein</fullName>
    </submittedName>
</protein>
<evidence type="ECO:0000256" key="3">
    <source>
        <dbReference type="ARBA" id="ARBA00022448"/>
    </source>
</evidence>
<feature type="transmembrane region" description="Helical" evidence="8">
    <location>
        <begin position="6"/>
        <end position="27"/>
    </location>
</feature>
<comment type="similarity">
    <text evidence="2 7">Belongs to the MIP/aquaporin (TC 1.A.8) family.</text>
</comment>
<dbReference type="Gene3D" id="1.20.1080.10">
    <property type="entry name" value="Glycerol uptake facilitator protein"/>
    <property type="match status" value="1"/>
</dbReference>
<dbReference type="EMBL" id="AP029612">
    <property type="protein sequence ID" value="BFG70333.1"/>
    <property type="molecule type" value="Genomic_DNA"/>
</dbReference>
<keyword evidence="4 7" id="KW-0812">Transmembrane</keyword>
<proteinExistence type="inferred from homology"/>
<comment type="subcellular location">
    <subcellularLocation>
        <location evidence="1">Membrane</location>
        <topology evidence="1">Multi-pass membrane protein</topology>
    </subcellularLocation>
</comment>
<dbReference type="GO" id="GO:0005886">
    <property type="term" value="C:plasma membrane"/>
    <property type="evidence" value="ECO:0007669"/>
    <property type="project" value="TreeGrafter"/>
</dbReference>
<dbReference type="Pfam" id="PF00230">
    <property type="entry name" value="MIP"/>
    <property type="match status" value="1"/>
</dbReference>
<gene>
    <name evidence="9" type="ORF">KACHI17_12140</name>
</gene>
<dbReference type="InterPro" id="IPR050363">
    <property type="entry name" value="MIP/Aquaporin"/>
</dbReference>
<dbReference type="GO" id="GO:0015254">
    <property type="term" value="F:glycerol channel activity"/>
    <property type="evidence" value="ECO:0007669"/>
    <property type="project" value="TreeGrafter"/>
</dbReference>
<organism evidence="9">
    <name type="scientific">Sediminibacterium sp. KACHI17</name>
    <dbReference type="NCBI Taxonomy" id="1751071"/>
    <lineage>
        <taxon>Bacteria</taxon>
        <taxon>Pseudomonadati</taxon>
        <taxon>Bacteroidota</taxon>
        <taxon>Chitinophagia</taxon>
        <taxon>Chitinophagales</taxon>
        <taxon>Chitinophagaceae</taxon>
        <taxon>Sediminibacterium</taxon>
    </lineage>
</organism>
<evidence type="ECO:0000256" key="8">
    <source>
        <dbReference type="SAM" id="Phobius"/>
    </source>
</evidence>
<dbReference type="PRINTS" id="PR00783">
    <property type="entry name" value="MINTRINSICP"/>
</dbReference>
<evidence type="ECO:0000256" key="6">
    <source>
        <dbReference type="ARBA" id="ARBA00023136"/>
    </source>
</evidence>
<sequence>MTNFLSEFLGTALLIVLGDGVVANVILPKTKGNGGGLISICFGWGLAVFVAVYATAPYSGGHLNPAVTIALAWLGNFPWQDVPVYLLAQLSGAMTGALLVWLIYRQHLDEADDAATKLAVFSTGPSIRSPFQNLLTETLATLVFMIGILFIVKPAHSMGALDALPVALLVLCVGLGLGGPTGWAINPARDLGPRIMHAILPIKNKGGSDWSYSWIPVAGPIIGGILAAVVWEAIF</sequence>